<evidence type="ECO:0000313" key="1">
    <source>
        <dbReference type="EMBL" id="OMJ22951.1"/>
    </source>
</evidence>
<protein>
    <submittedName>
        <fullName evidence="1">Uncharacterized protein</fullName>
    </submittedName>
</protein>
<dbReference type="Proteomes" id="UP000187429">
    <property type="component" value="Unassembled WGS sequence"/>
</dbReference>
<proteinExistence type="predicted"/>
<sequence>MSPVLEGIRGTFYNCSSSSYMIFGDFFMGFDHSHCILTTVISRENSDYGCKKRNITILAEQALRTQLCLFDIFRELFSDG</sequence>
<evidence type="ECO:0000313" key="2">
    <source>
        <dbReference type="Proteomes" id="UP000187429"/>
    </source>
</evidence>
<organism evidence="1 2">
    <name type="scientific">Smittium culicis</name>
    <dbReference type="NCBI Taxonomy" id="133412"/>
    <lineage>
        <taxon>Eukaryota</taxon>
        <taxon>Fungi</taxon>
        <taxon>Fungi incertae sedis</taxon>
        <taxon>Zoopagomycota</taxon>
        <taxon>Kickxellomycotina</taxon>
        <taxon>Harpellomycetes</taxon>
        <taxon>Harpellales</taxon>
        <taxon>Legeriomycetaceae</taxon>
        <taxon>Smittium</taxon>
    </lineage>
</organism>
<gene>
    <name evidence="1" type="ORF">AYI69_g5178</name>
</gene>
<keyword evidence="2" id="KW-1185">Reference proteome</keyword>
<name>A0A1R1Y7L5_9FUNG</name>
<dbReference type="AlphaFoldDB" id="A0A1R1Y7L5"/>
<accession>A0A1R1Y7L5</accession>
<dbReference type="EMBL" id="LSSM01002129">
    <property type="protein sequence ID" value="OMJ22951.1"/>
    <property type="molecule type" value="Genomic_DNA"/>
</dbReference>
<reference evidence="2" key="1">
    <citation type="submission" date="2017-01" db="EMBL/GenBank/DDBJ databases">
        <authorList>
            <person name="Wang Y."/>
            <person name="White M."/>
            <person name="Kvist S."/>
            <person name="Moncalvo J.-M."/>
        </authorList>
    </citation>
    <scope>NUCLEOTIDE SEQUENCE [LARGE SCALE GENOMIC DNA]</scope>
    <source>
        <strain evidence="2">ID-206-W2</strain>
    </source>
</reference>
<comment type="caution">
    <text evidence="1">The sequence shown here is derived from an EMBL/GenBank/DDBJ whole genome shotgun (WGS) entry which is preliminary data.</text>
</comment>